<dbReference type="Gene3D" id="3.30.70.2970">
    <property type="entry name" value="Protein of unknown function (DUF541), domain 2"/>
    <property type="match status" value="1"/>
</dbReference>
<reference evidence="2" key="2">
    <citation type="submission" date="2021-04" db="EMBL/GenBank/DDBJ databases">
        <authorList>
            <person name="Gilroy R."/>
        </authorList>
    </citation>
    <scope>NUCLEOTIDE SEQUENCE</scope>
    <source>
        <strain evidence="2">ChiHjej8B7-25341</strain>
    </source>
</reference>
<keyword evidence="1" id="KW-0732">Signal</keyword>
<gene>
    <name evidence="2" type="ORF">H9912_04645</name>
</gene>
<feature type="chain" id="PRO_5038822488" evidence="1">
    <location>
        <begin position="27"/>
        <end position="252"/>
    </location>
</feature>
<dbReference type="InterPro" id="IPR052022">
    <property type="entry name" value="26kDa_periplasmic_antigen"/>
</dbReference>
<dbReference type="AlphaFoldDB" id="A0A9D2QX21"/>
<evidence type="ECO:0000313" key="3">
    <source>
        <dbReference type="Proteomes" id="UP000823851"/>
    </source>
</evidence>
<dbReference type="PANTHER" id="PTHR34387">
    <property type="entry name" value="SLR1258 PROTEIN"/>
    <property type="match status" value="1"/>
</dbReference>
<dbReference type="Proteomes" id="UP000823851">
    <property type="component" value="Unassembled WGS sequence"/>
</dbReference>
<sequence length="252" mass="26384">MKKNLISKTAAALFLCAALTLTACQAQPAEETGSTAEAASEGSVTVNSTEQVSVVPDIAEIVYSIQTQGSDAKTCQADNSAAADQVVALLNQLGVAENSIRTTGYYLNPIYDWSGSMQVLTGYEAVTTLTVSDLPMNQVGDILTQSVDAGVNNIQSISYLSSEYDKAYQEALSLAVAAARTKAEAMAQSEGYTVGEILSIQETGGYSEARYNDTVLVESTMSAAAADESVSIMPGELDIEASVVVEFAIQAQ</sequence>
<reference evidence="2" key="1">
    <citation type="journal article" date="2021" name="PeerJ">
        <title>Extensive microbial diversity within the chicken gut microbiome revealed by metagenomics and culture.</title>
        <authorList>
            <person name="Gilroy R."/>
            <person name="Ravi A."/>
            <person name="Getino M."/>
            <person name="Pursley I."/>
            <person name="Horton D.L."/>
            <person name="Alikhan N.F."/>
            <person name="Baker D."/>
            <person name="Gharbi K."/>
            <person name="Hall N."/>
            <person name="Watson M."/>
            <person name="Adriaenssens E.M."/>
            <person name="Foster-Nyarko E."/>
            <person name="Jarju S."/>
            <person name="Secka A."/>
            <person name="Antonio M."/>
            <person name="Oren A."/>
            <person name="Chaudhuri R.R."/>
            <person name="La Ragione R."/>
            <person name="Hildebrand F."/>
            <person name="Pallen M.J."/>
        </authorList>
    </citation>
    <scope>NUCLEOTIDE SEQUENCE</scope>
    <source>
        <strain evidence="2">ChiHjej8B7-25341</strain>
    </source>
</reference>
<protein>
    <submittedName>
        <fullName evidence="2">SIMPL domain-containing protein</fullName>
    </submittedName>
</protein>
<dbReference type="Pfam" id="PF04402">
    <property type="entry name" value="SIMPL"/>
    <property type="match status" value="1"/>
</dbReference>
<evidence type="ECO:0000313" key="2">
    <source>
        <dbReference type="EMBL" id="HJD31215.1"/>
    </source>
</evidence>
<dbReference type="PROSITE" id="PS51257">
    <property type="entry name" value="PROKAR_LIPOPROTEIN"/>
    <property type="match status" value="1"/>
</dbReference>
<dbReference type="InterPro" id="IPR007497">
    <property type="entry name" value="SIMPL/DUF541"/>
</dbReference>
<accession>A0A9D2QX21</accession>
<evidence type="ECO:0000256" key="1">
    <source>
        <dbReference type="SAM" id="SignalP"/>
    </source>
</evidence>
<organism evidence="2 3">
    <name type="scientific">Candidatus Eisenbergiella stercorigallinarum</name>
    <dbReference type="NCBI Taxonomy" id="2838557"/>
    <lineage>
        <taxon>Bacteria</taxon>
        <taxon>Bacillati</taxon>
        <taxon>Bacillota</taxon>
        <taxon>Clostridia</taxon>
        <taxon>Lachnospirales</taxon>
        <taxon>Lachnospiraceae</taxon>
        <taxon>Eisenbergiella</taxon>
    </lineage>
</organism>
<comment type="caution">
    <text evidence="2">The sequence shown here is derived from an EMBL/GenBank/DDBJ whole genome shotgun (WGS) entry which is preliminary data.</text>
</comment>
<dbReference type="EMBL" id="DWUW01000132">
    <property type="protein sequence ID" value="HJD31215.1"/>
    <property type="molecule type" value="Genomic_DNA"/>
</dbReference>
<dbReference type="GO" id="GO:0006974">
    <property type="term" value="P:DNA damage response"/>
    <property type="evidence" value="ECO:0007669"/>
    <property type="project" value="TreeGrafter"/>
</dbReference>
<dbReference type="Gene3D" id="3.30.110.170">
    <property type="entry name" value="Protein of unknown function (DUF541), domain 1"/>
    <property type="match status" value="1"/>
</dbReference>
<feature type="signal peptide" evidence="1">
    <location>
        <begin position="1"/>
        <end position="26"/>
    </location>
</feature>
<proteinExistence type="predicted"/>
<dbReference type="PANTHER" id="PTHR34387:SF2">
    <property type="entry name" value="SLR1258 PROTEIN"/>
    <property type="match status" value="1"/>
</dbReference>
<name>A0A9D2QX21_9FIRM</name>